<keyword evidence="8" id="KW-0492">Microsome</keyword>
<name>I3MQK7_ICTTR</name>
<reference evidence="16" key="3">
    <citation type="submission" date="2025-09" db="UniProtKB">
        <authorList>
            <consortium name="Ensembl"/>
        </authorList>
    </citation>
    <scope>IDENTIFICATION</scope>
</reference>
<dbReference type="InterPro" id="IPR050182">
    <property type="entry name" value="Cytochrome_P450_fam2"/>
</dbReference>
<dbReference type="PRINTS" id="PR01688">
    <property type="entry name" value="EP450ICYP2J"/>
</dbReference>
<feature type="transmembrane region" description="Helical" evidence="15">
    <location>
        <begin position="12"/>
        <end position="34"/>
    </location>
</feature>
<dbReference type="EMBL" id="AGTP01042776">
    <property type="status" value="NOT_ANNOTATED_CDS"/>
    <property type="molecule type" value="Genomic_DNA"/>
</dbReference>
<evidence type="ECO:0000256" key="2">
    <source>
        <dbReference type="ARBA" id="ARBA00004524"/>
    </source>
</evidence>
<keyword evidence="10 13" id="KW-0408">Iron</keyword>
<evidence type="ECO:0000256" key="9">
    <source>
        <dbReference type="ARBA" id="ARBA00023002"/>
    </source>
</evidence>
<evidence type="ECO:0000256" key="3">
    <source>
        <dbReference type="ARBA" id="ARBA00004586"/>
    </source>
</evidence>
<keyword evidence="17" id="KW-1185">Reference proteome</keyword>
<accession>I3MQK7</accession>
<keyword evidence="7" id="KW-0256">Endoplasmic reticulum</keyword>
<dbReference type="Proteomes" id="UP000005215">
    <property type="component" value="Unassembled WGS sequence"/>
</dbReference>
<feature type="binding site" description="axial binding residue" evidence="13">
    <location>
        <position position="433"/>
    </location>
    <ligand>
        <name>heme</name>
        <dbReference type="ChEBI" id="CHEBI:30413"/>
    </ligand>
    <ligandPart>
        <name>Fe</name>
        <dbReference type="ChEBI" id="CHEBI:18248"/>
    </ligandPart>
</feature>
<dbReference type="PRINTS" id="PR00463">
    <property type="entry name" value="EP450I"/>
</dbReference>
<dbReference type="PANTHER" id="PTHR24300">
    <property type="entry name" value="CYTOCHROME P450 508A4-RELATED"/>
    <property type="match status" value="1"/>
</dbReference>
<dbReference type="InterPro" id="IPR001128">
    <property type="entry name" value="Cyt_P450"/>
</dbReference>
<keyword evidence="11 14" id="KW-0503">Monooxygenase</keyword>
<dbReference type="InterPro" id="IPR017972">
    <property type="entry name" value="Cyt_P450_CS"/>
</dbReference>
<keyword evidence="9 14" id="KW-0560">Oxidoreductase</keyword>
<evidence type="ECO:0000256" key="7">
    <source>
        <dbReference type="ARBA" id="ARBA00022824"/>
    </source>
</evidence>
<dbReference type="GO" id="GO:0006082">
    <property type="term" value="P:organic acid metabolic process"/>
    <property type="evidence" value="ECO:0007669"/>
    <property type="project" value="TreeGrafter"/>
</dbReference>
<dbReference type="GO" id="GO:0006805">
    <property type="term" value="P:xenobiotic metabolic process"/>
    <property type="evidence" value="ECO:0007669"/>
    <property type="project" value="TreeGrafter"/>
</dbReference>
<evidence type="ECO:0000256" key="13">
    <source>
        <dbReference type="PIRSR" id="PIRSR602401-1"/>
    </source>
</evidence>
<dbReference type="InterPro" id="IPR008071">
    <property type="entry name" value="Cyt_P450_E_grp-I_CYP2J-like"/>
</dbReference>
<comment type="cofactor">
    <cofactor evidence="1 13">
        <name>heme</name>
        <dbReference type="ChEBI" id="CHEBI:30413"/>
    </cofactor>
</comment>
<evidence type="ECO:0000256" key="8">
    <source>
        <dbReference type="ARBA" id="ARBA00022848"/>
    </source>
</evidence>
<comment type="similarity">
    <text evidence="4 14">Belongs to the cytochrome P450 family.</text>
</comment>
<comment type="subcellular location">
    <subcellularLocation>
        <location evidence="3">Endoplasmic reticulum membrane</location>
    </subcellularLocation>
    <subcellularLocation>
        <location evidence="2">Microsome membrane</location>
    </subcellularLocation>
</comment>
<evidence type="ECO:0000256" key="6">
    <source>
        <dbReference type="ARBA" id="ARBA00022723"/>
    </source>
</evidence>
<evidence type="ECO:0000256" key="1">
    <source>
        <dbReference type="ARBA" id="ARBA00001971"/>
    </source>
</evidence>
<evidence type="ECO:0000256" key="15">
    <source>
        <dbReference type="SAM" id="Phobius"/>
    </source>
</evidence>
<dbReference type="PRINTS" id="PR00385">
    <property type="entry name" value="P450"/>
</dbReference>
<dbReference type="SUPFAM" id="SSF48264">
    <property type="entry name" value="Cytochrome P450"/>
    <property type="match status" value="1"/>
</dbReference>
<keyword evidence="15" id="KW-1133">Transmembrane helix</keyword>
<keyword evidence="6 13" id="KW-0479">Metal-binding</keyword>
<evidence type="ECO:0000256" key="5">
    <source>
        <dbReference type="ARBA" id="ARBA00022617"/>
    </source>
</evidence>
<dbReference type="InParanoid" id="I3MQK7"/>
<dbReference type="EMBL" id="AGTP01042777">
    <property type="status" value="NOT_ANNOTATED_CDS"/>
    <property type="molecule type" value="Genomic_DNA"/>
</dbReference>
<dbReference type="GO" id="GO:0005506">
    <property type="term" value="F:iron ion binding"/>
    <property type="evidence" value="ECO:0007669"/>
    <property type="project" value="InterPro"/>
</dbReference>
<organism evidence="16 17">
    <name type="scientific">Ictidomys tridecemlineatus</name>
    <name type="common">Thirteen-lined ground squirrel</name>
    <name type="synonym">Spermophilus tridecemlineatus</name>
    <dbReference type="NCBI Taxonomy" id="43179"/>
    <lineage>
        <taxon>Eukaryota</taxon>
        <taxon>Metazoa</taxon>
        <taxon>Chordata</taxon>
        <taxon>Craniata</taxon>
        <taxon>Vertebrata</taxon>
        <taxon>Euteleostomi</taxon>
        <taxon>Mammalia</taxon>
        <taxon>Eutheria</taxon>
        <taxon>Euarchontoglires</taxon>
        <taxon>Glires</taxon>
        <taxon>Rodentia</taxon>
        <taxon>Sciuromorpha</taxon>
        <taxon>Sciuridae</taxon>
        <taxon>Xerinae</taxon>
        <taxon>Marmotini</taxon>
        <taxon>Ictidomys</taxon>
    </lineage>
</organism>
<keyword evidence="12 15" id="KW-0472">Membrane</keyword>
<dbReference type="eggNOG" id="KOG0156">
    <property type="taxonomic scope" value="Eukaryota"/>
</dbReference>
<dbReference type="FunCoup" id="I3MQK7">
    <property type="interactions" value="2134"/>
</dbReference>
<proteinExistence type="inferred from homology"/>
<dbReference type="EMBL" id="AGTP01042775">
    <property type="status" value="NOT_ANNOTATED_CDS"/>
    <property type="molecule type" value="Genomic_DNA"/>
</dbReference>
<dbReference type="AlphaFoldDB" id="I3MQK7"/>
<evidence type="ECO:0000313" key="16">
    <source>
        <dbReference type="Ensembl" id="ENSSTOP00000014249.3"/>
    </source>
</evidence>
<dbReference type="FunFam" id="1.10.630.10:FF:000036">
    <property type="entry name" value="CYtochrome P450 family"/>
    <property type="match status" value="1"/>
</dbReference>
<reference evidence="16" key="2">
    <citation type="submission" date="2025-08" db="UniProtKB">
        <authorList>
            <consortium name="Ensembl"/>
        </authorList>
    </citation>
    <scope>IDENTIFICATION</scope>
</reference>
<dbReference type="Gene3D" id="1.10.630.10">
    <property type="entry name" value="Cytochrome P450"/>
    <property type="match status" value="1"/>
</dbReference>
<dbReference type="InterPro" id="IPR002401">
    <property type="entry name" value="Cyt_P450_E_grp-I"/>
</dbReference>
<evidence type="ECO:0000256" key="11">
    <source>
        <dbReference type="ARBA" id="ARBA00023033"/>
    </source>
</evidence>
<keyword evidence="5 13" id="KW-0349">Heme</keyword>
<dbReference type="InterPro" id="IPR036396">
    <property type="entry name" value="Cyt_P450_sf"/>
</dbReference>
<evidence type="ECO:0000256" key="12">
    <source>
        <dbReference type="ARBA" id="ARBA00023136"/>
    </source>
</evidence>
<evidence type="ECO:0000256" key="14">
    <source>
        <dbReference type="RuleBase" id="RU000461"/>
    </source>
</evidence>
<protein>
    <submittedName>
        <fullName evidence="16">Cytochrome P450 2J2-like</fullName>
    </submittedName>
</protein>
<dbReference type="STRING" id="43179.ENSSTOP00000014249"/>
<evidence type="ECO:0000256" key="10">
    <source>
        <dbReference type="ARBA" id="ARBA00023004"/>
    </source>
</evidence>
<dbReference type="Pfam" id="PF00067">
    <property type="entry name" value="p450"/>
    <property type="match status" value="1"/>
</dbReference>
<gene>
    <name evidence="16" type="primary">LOC101978105</name>
</gene>
<reference evidence="17" key="1">
    <citation type="submission" date="2011-11" db="EMBL/GenBank/DDBJ databases">
        <title>The Draft Genome of Spermophilus tridecemlineatus.</title>
        <authorList>
            <consortium name="The Broad Institute Genome Assembly &amp; Analysis Group"/>
            <consortium name="Computational R&amp;D Group"/>
            <consortium name="and Sequencing Platform"/>
            <person name="Di Palma F."/>
            <person name="Alfoldi J."/>
            <person name="Johnson J."/>
            <person name="Berlin A."/>
            <person name="Gnerre S."/>
            <person name="Jaffe D."/>
            <person name="MacCallum I."/>
            <person name="Young S."/>
            <person name="Walker B.J."/>
            <person name="Lindblad-Toh K."/>
        </authorList>
    </citation>
    <scope>NUCLEOTIDE SEQUENCE [LARGE SCALE GENOMIC DNA]</scope>
</reference>
<dbReference type="PROSITE" id="PS00086">
    <property type="entry name" value="CYTOCHROME_P450"/>
    <property type="match status" value="1"/>
</dbReference>
<evidence type="ECO:0000256" key="4">
    <source>
        <dbReference type="ARBA" id="ARBA00010617"/>
    </source>
</evidence>
<dbReference type="GeneTree" id="ENSGT00940000155417"/>
<dbReference type="GO" id="GO:0005789">
    <property type="term" value="C:endoplasmic reticulum membrane"/>
    <property type="evidence" value="ECO:0007669"/>
    <property type="project" value="UniProtKB-SubCell"/>
</dbReference>
<keyword evidence="15" id="KW-0812">Transmembrane</keyword>
<dbReference type="Ensembl" id="ENSSTOT00000015923.3">
    <property type="protein sequence ID" value="ENSSTOP00000014249.3"/>
    <property type="gene ID" value="ENSSTOG00000015921.3"/>
</dbReference>
<sequence length="487" mass="55855">MLTEVVSLANALWAGLHARTLLVGAVVFLLFAVFKKRRPKNYPPGPWPLPVLGNLFEVNLEDSHLDVQKLVKKYGNVLSLDFGNVSSVLITGLPLIKEVLSQTDQFFLHRPVTPLRERIFRGNGLIMSNGQIWKEQRRFTLTTLRNFGLGRKSLEERIQEEAYHLVEAIKEENGQPFNPHFKINNAVSNIICSITFGERFEYQDAQFQELLKLLDEVTFLEASRFCQVSSHLLYAVSLLVCCFKIHLFWRTQHLCLYVVLRMEPEPHTCQLSFTDKNASSFDEENLICSTLDLFFAGTETTSTTLRWGLLYMALYPEVQEKVHAEIDRVLGQWQQPSMAAREFMPYTNAVIHEVQRMGNIIPLNVPREVVVDTTLDGYYLPKGTMILTNLTALHKDPNEWATPDTFNPEHFLENGQFKKKECFLPFSMGKRGCLGEQLAKTELFIFFTSFLQKFTFKPPDNEKLSLEFRMGLTVSPVSHHICAIPRG</sequence>
<dbReference type="GO" id="GO:0020037">
    <property type="term" value="F:heme binding"/>
    <property type="evidence" value="ECO:0007669"/>
    <property type="project" value="InterPro"/>
</dbReference>
<dbReference type="PANTHER" id="PTHR24300:SF177">
    <property type="entry name" value="CYTOCHROME P450 2J2"/>
    <property type="match status" value="1"/>
</dbReference>
<evidence type="ECO:0000313" key="17">
    <source>
        <dbReference type="Proteomes" id="UP000005215"/>
    </source>
</evidence>
<dbReference type="GO" id="GO:0016712">
    <property type="term" value="F:oxidoreductase activity, acting on paired donors, with incorporation or reduction of molecular oxygen, reduced flavin or flavoprotein as one donor, and incorporation of one atom of oxygen"/>
    <property type="evidence" value="ECO:0007669"/>
    <property type="project" value="InterPro"/>
</dbReference>
<dbReference type="HOGENOM" id="CLU_001570_22_0_1"/>